<protein>
    <submittedName>
        <fullName evidence="1">Uncharacterized protein</fullName>
    </submittedName>
</protein>
<proteinExistence type="predicted"/>
<dbReference type="EMBL" id="LAZR01024243">
    <property type="protein sequence ID" value="KKL75812.1"/>
    <property type="molecule type" value="Genomic_DNA"/>
</dbReference>
<gene>
    <name evidence="1" type="ORF">LCGC14_2051180</name>
</gene>
<feature type="non-terminal residue" evidence="1">
    <location>
        <position position="1"/>
    </location>
</feature>
<sequence>ILFEGMIDALFAANGEFRGDPEYWKTLIDDPTNPQWVNDFWPAFTRMVTA</sequence>
<accession>A0A0F9HL06</accession>
<evidence type="ECO:0000313" key="1">
    <source>
        <dbReference type="EMBL" id="KKL75812.1"/>
    </source>
</evidence>
<organism evidence="1">
    <name type="scientific">marine sediment metagenome</name>
    <dbReference type="NCBI Taxonomy" id="412755"/>
    <lineage>
        <taxon>unclassified sequences</taxon>
        <taxon>metagenomes</taxon>
        <taxon>ecological metagenomes</taxon>
    </lineage>
</organism>
<reference evidence="1" key="1">
    <citation type="journal article" date="2015" name="Nature">
        <title>Complex archaea that bridge the gap between prokaryotes and eukaryotes.</title>
        <authorList>
            <person name="Spang A."/>
            <person name="Saw J.H."/>
            <person name="Jorgensen S.L."/>
            <person name="Zaremba-Niedzwiedzka K."/>
            <person name="Martijn J."/>
            <person name="Lind A.E."/>
            <person name="van Eijk R."/>
            <person name="Schleper C."/>
            <person name="Guy L."/>
            <person name="Ettema T.J."/>
        </authorList>
    </citation>
    <scope>NUCLEOTIDE SEQUENCE</scope>
</reference>
<name>A0A0F9HL06_9ZZZZ</name>
<dbReference type="AlphaFoldDB" id="A0A0F9HL06"/>
<comment type="caution">
    <text evidence="1">The sequence shown here is derived from an EMBL/GenBank/DDBJ whole genome shotgun (WGS) entry which is preliminary data.</text>
</comment>